<dbReference type="STRING" id="1120976.SAMN03080606_03209"/>
<proteinExistence type="predicted"/>
<dbReference type="PANTHER" id="PTHR34216:SF13">
    <property type="entry name" value="XYLANASE_CHITIN DEACETYLASE"/>
    <property type="match status" value="1"/>
</dbReference>
<dbReference type="InterPro" id="IPR002509">
    <property type="entry name" value="NODB_dom"/>
</dbReference>
<dbReference type="Proteomes" id="UP000198636">
    <property type="component" value="Unassembled WGS sequence"/>
</dbReference>
<protein>
    <submittedName>
        <fullName evidence="3">Polysaccharide deacetylase</fullName>
    </submittedName>
</protein>
<dbReference type="GO" id="GO:0016810">
    <property type="term" value="F:hydrolase activity, acting on carbon-nitrogen (but not peptide) bonds"/>
    <property type="evidence" value="ECO:0007669"/>
    <property type="project" value="InterPro"/>
</dbReference>
<dbReference type="CDD" id="cd10966">
    <property type="entry name" value="CE4_yadE_5s"/>
    <property type="match status" value="1"/>
</dbReference>
<accession>A0A1G5K4C0</accession>
<name>A0A1G5K4C0_9FIRM</name>
<keyword evidence="4" id="KW-1185">Reference proteome</keyword>
<dbReference type="GO" id="GO:0005975">
    <property type="term" value="P:carbohydrate metabolic process"/>
    <property type="evidence" value="ECO:0007669"/>
    <property type="project" value="InterPro"/>
</dbReference>
<evidence type="ECO:0000259" key="2">
    <source>
        <dbReference type="PROSITE" id="PS51677"/>
    </source>
</evidence>
<dbReference type="InterPro" id="IPR051398">
    <property type="entry name" value="Polysacch_Deacetylase"/>
</dbReference>
<feature type="domain" description="NodB homology" evidence="2">
    <location>
        <begin position="95"/>
        <end position="263"/>
    </location>
</feature>
<dbReference type="AlphaFoldDB" id="A0A1G5K4C0"/>
<organism evidence="3 4">
    <name type="scientific">Alkaliphilus peptidifermentans DSM 18978</name>
    <dbReference type="NCBI Taxonomy" id="1120976"/>
    <lineage>
        <taxon>Bacteria</taxon>
        <taxon>Bacillati</taxon>
        <taxon>Bacillota</taxon>
        <taxon>Clostridia</taxon>
        <taxon>Peptostreptococcales</taxon>
        <taxon>Natronincolaceae</taxon>
        <taxon>Alkaliphilus</taxon>
    </lineage>
</organism>
<dbReference type="PANTHER" id="PTHR34216">
    <property type="match status" value="1"/>
</dbReference>
<dbReference type="EMBL" id="FMUS01000023">
    <property type="protein sequence ID" value="SCY94878.1"/>
    <property type="molecule type" value="Genomic_DNA"/>
</dbReference>
<reference evidence="3 4" key="1">
    <citation type="submission" date="2016-10" db="EMBL/GenBank/DDBJ databases">
        <authorList>
            <person name="de Groot N.N."/>
        </authorList>
    </citation>
    <scope>NUCLEOTIDE SEQUENCE [LARGE SCALE GENOMIC DNA]</scope>
    <source>
        <strain evidence="3 4">DSM 18978</strain>
    </source>
</reference>
<sequence>MRKYMKLSIISVCIILLFFVFRANPISQASTDDGIPVLMYHHLLKASDITSKNPSIISVESFEAQMQILHDNDFYTPTLYELEQFLLGKIELPKNSVVITFDDGYLSNYVYAYPIMKSYGLRGSIFLITGLIEEYDQGFNPKTLQYLSRDNLISMLDVFEYANHTHNLHYIDNKKSYLLLKEDGELEEDIKTNMKVTLSPYFAYPYGQYNEDTIELLKSQGIRMAFTTKSGRVYLNDDLLRLKRIAVYPDTDINAFKKSVGIE</sequence>
<evidence type="ECO:0000313" key="3">
    <source>
        <dbReference type="EMBL" id="SCY94878.1"/>
    </source>
</evidence>
<gene>
    <name evidence="3" type="ORF">SAMN03080606_03209</name>
</gene>
<dbReference type="Pfam" id="PF01522">
    <property type="entry name" value="Polysacc_deac_1"/>
    <property type="match status" value="1"/>
</dbReference>
<dbReference type="InterPro" id="IPR011330">
    <property type="entry name" value="Glyco_hydro/deAcase_b/a-brl"/>
</dbReference>
<dbReference type="RefSeq" id="WP_176759064.1">
    <property type="nucleotide sequence ID" value="NZ_FMUS01000023.1"/>
</dbReference>
<evidence type="ECO:0000313" key="4">
    <source>
        <dbReference type="Proteomes" id="UP000198636"/>
    </source>
</evidence>
<dbReference type="Gene3D" id="3.20.20.370">
    <property type="entry name" value="Glycoside hydrolase/deacetylase"/>
    <property type="match status" value="1"/>
</dbReference>
<dbReference type="PROSITE" id="PS51677">
    <property type="entry name" value="NODB"/>
    <property type="match status" value="1"/>
</dbReference>
<evidence type="ECO:0000256" key="1">
    <source>
        <dbReference type="ARBA" id="ARBA00022729"/>
    </source>
</evidence>
<dbReference type="SUPFAM" id="SSF88713">
    <property type="entry name" value="Glycoside hydrolase/deacetylase"/>
    <property type="match status" value="1"/>
</dbReference>
<keyword evidence="1" id="KW-0732">Signal</keyword>